<dbReference type="OrthoDB" id="9804145at2"/>
<dbReference type="PANTHER" id="PTHR47396">
    <property type="entry name" value="TYPE I RESTRICTION ENZYME ECOKI R PROTEIN"/>
    <property type="match status" value="1"/>
</dbReference>
<dbReference type="InterPro" id="IPR006935">
    <property type="entry name" value="Helicase/UvrB_N"/>
</dbReference>
<dbReference type="SUPFAM" id="SSF52540">
    <property type="entry name" value="P-loop containing nucleoside triphosphate hydrolases"/>
    <property type="match status" value="1"/>
</dbReference>
<dbReference type="RefSeq" id="WP_130289449.1">
    <property type="nucleotide sequence ID" value="NZ_SHKL01000001.1"/>
</dbReference>
<evidence type="ECO:0000313" key="2">
    <source>
        <dbReference type="EMBL" id="RZT84905.1"/>
    </source>
</evidence>
<dbReference type="GO" id="GO:0003677">
    <property type="term" value="F:DNA binding"/>
    <property type="evidence" value="ECO:0007669"/>
    <property type="project" value="InterPro"/>
</dbReference>
<dbReference type="GO" id="GO:0016787">
    <property type="term" value="F:hydrolase activity"/>
    <property type="evidence" value="ECO:0007669"/>
    <property type="project" value="InterPro"/>
</dbReference>
<dbReference type="PANTHER" id="PTHR47396:SF1">
    <property type="entry name" value="ATP-DEPENDENT HELICASE IRC3-RELATED"/>
    <property type="match status" value="1"/>
</dbReference>
<dbReference type="EMBL" id="SHKL01000001">
    <property type="protein sequence ID" value="RZT84905.1"/>
    <property type="molecule type" value="Genomic_DNA"/>
</dbReference>
<dbReference type="Gene3D" id="3.40.50.300">
    <property type="entry name" value="P-loop containing nucleotide triphosphate hydrolases"/>
    <property type="match status" value="2"/>
</dbReference>
<proteinExistence type="predicted"/>
<reference evidence="2 3" key="1">
    <citation type="submission" date="2019-02" db="EMBL/GenBank/DDBJ databases">
        <title>Sequencing the genomes of 1000 actinobacteria strains.</title>
        <authorList>
            <person name="Klenk H.-P."/>
        </authorList>
    </citation>
    <scope>NUCLEOTIDE SEQUENCE [LARGE SCALE GENOMIC DNA]</scope>
    <source>
        <strain evidence="2 3">DSM 45779</strain>
    </source>
</reference>
<sequence length="876" mass="97243">MKFTLKDYQADAVADVLRNLMSARTLYQKSEPTVPSSFSLTATTGAGKTVMAAAAIEALFWGNEAYDFSPDPGAVVIWFSDDPALNEQTRNRLLDASEKFTHANLVRIEPPFAKPRLDPGKVYFLNTQKLTKSSKLTRGHAEPTDDAAQPQIAGLKEIATPDLQGWTIWQTLANTIDDPDLTLYLVLDEAHRGFNNKTNSDKPTIVRKLVNGTKLRPAVPVVWGISATIEHFDEAMKQAEATKNRQSLKPVLVDPSRVQESGLVKDTLVLDIPDEAGNFDSVLVRRAARKLRESTERWATYVESQGLHETVKPLLVLQTPNTPAPDDVGLALDTIFAEYPELTADAVRHVLGDHSTQKFGAWAVEWIEPQRVQEDDHVRILVAKDAISTGWDCPRAEVLVSFRPAKDNTHITQLLGRMVRSPLARRVPGDERLNAVDCILPFFDRTTAVKVVRYLTGDLASMPGDQKKAVIDGKELTRNPNVPQAVWDLWEQLPTQTLPQRGAKPVKRLVALAQALSADGLRPGALRIAEGEVHASLDAFAIKYAKQLEAAVQEIWDVHVKEISGRYGKSGLSYTEFVERADDRAIRTGFEAAKKAFGADIAQSYVSHVAGPDDPDADDDGLREAYVRAAALATVKEVREKVDADALELTTSWFAEHRVAIKGLPDVRQQEYEDIRALATEPQIGALRPPRTRIEGFTVELADGQFARAPLAPLHLMSDEKGDFPLTALNEWERKVVFTELRRTDSRGWYRNPSRAAFDSLGIAYRDPSGNWRSMHPDFVFFNEVDGKITASIIDPHGHHLGDASTKLQALANFASEFGDRFHRIEALAEDGGRMRVIDLKNEIVRGAVLSNTMAPIDYYRSQFAVEYDPGPQHGR</sequence>
<organism evidence="2 3">
    <name type="scientific">Pseudonocardia sediminis</name>
    <dbReference type="NCBI Taxonomy" id="1397368"/>
    <lineage>
        <taxon>Bacteria</taxon>
        <taxon>Bacillati</taxon>
        <taxon>Actinomycetota</taxon>
        <taxon>Actinomycetes</taxon>
        <taxon>Pseudonocardiales</taxon>
        <taxon>Pseudonocardiaceae</taxon>
        <taxon>Pseudonocardia</taxon>
    </lineage>
</organism>
<accession>A0A4Q7UT50</accession>
<dbReference type="GO" id="GO:0005829">
    <property type="term" value="C:cytosol"/>
    <property type="evidence" value="ECO:0007669"/>
    <property type="project" value="TreeGrafter"/>
</dbReference>
<dbReference type="InterPro" id="IPR050742">
    <property type="entry name" value="Helicase_Restrict-Modif_Enz"/>
</dbReference>
<dbReference type="Proteomes" id="UP000291591">
    <property type="component" value="Unassembled WGS sequence"/>
</dbReference>
<name>A0A4Q7UT50_PSEST</name>
<dbReference type="GO" id="GO:0005524">
    <property type="term" value="F:ATP binding"/>
    <property type="evidence" value="ECO:0007669"/>
    <property type="project" value="InterPro"/>
</dbReference>
<dbReference type="InterPro" id="IPR027417">
    <property type="entry name" value="P-loop_NTPase"/>
</dbReference>
<comment type="caution">
    <text evidence="2">The sequence shown here is derived from an EMBL/GenBank/DDBJ whole genome shotgun (WGS) entry which is preliminary data.</text>
</comment>
<dbReference type="AlphaFoldDB" id="A0A4Q7UT50"/>
<evidence type="ECO:0000313" key="3">
    <source>
        <dbReference type="Proteomes" id="UP000291591"/>
    </source>
</evidence>
<feature type="domain" description="Helicase/UvrB N-terminal" evidence="1">
    <location>
        <begin position="3"/>
        <end position="197"/>
    </location>
</feature>
<gene>
    <name evidence="2" type="ORF">EV383_1763</name>
</gene>
<evidence type="ECO:0000259" key="1">
    <source>
        <dbReference type="Pfam" id="PF04851"/>
    </source>
</evidence>
<keyword evidence="3" id="KW-1185">Reference proteome</keyword>
<protein>
    <submittedName>
        <fullName evidence="2">Type III restriction/modification enzyme restriction subunit</fullName>
    </submittedName>
</protein>
<dbReference type="Pfam" id="PF04851">
    <property type="entry name" value="ResIII"/>
    <property type="match status" value="1"/>
</dbReference>